<accession>A0A2P2PAI4</accession>
<organism evidence="2">
    <name type="scientific">Rhizophora mucronata</name>
    <name type="common">Asiatic mangrove</name>
    <dbReference type="NCBI Taxonomy" id="61149"/>
    <lineage>
        <taxon>Eukaryota</taxon>
        <taxon>Viridiplantae</taxon>
        <taxon>Streptophyta</taxon>
        <taxon>Embryophyta</taxon>
        <taxon>Tracheophyta</taxon>
        <taxon>Spermatophyta</taxon>
        <taxon>Magnoliopsida</taxon>
        <taxon>eudicotyledons</taxon>
        <taxon>Gunneridae</taxon>
        <taxon>Pentapetalae</taxon>
        <taxon>rosids</taxon>
        <taxon>fabids</taxon>
        <taxon>Malpighiales</taxon>
        <taxon>Rhizophoraceae</taxon>
        <taxon>Rhizophora</taxon>
    </lineage>
</organism>
<proteinExistence type="predicted"/>
<dbReference type="EMBL" id="GGEC01071157">
    <property type="protein sequence ID" value="MBX51641.1"/>
    <property type="molecule type" value="Transcribed_RNA"/>
</dbReference>
<evidence type="ECO:0000256" key="1">
    <source>
        <dbReference type="SAM" id="SignalP"/>
    </source>
</evidence>
<keyword evidence="1" id="KW-0732">Signal</keyword>
<feature type="signal peptide" evidence="1">
    <location>
        <begin position="1"/>
        <end position="15"/>
    </location>
</feature>
<evidence type="ECO:0000313" key="2">
    <source>
        <dbReference type="EMBL" id="MBX51641.1"/>
    </source>
</evidence>
<name>A0A2P2PAI4_RHIMU</name>
<feature type="chain" id="PRO_5015122153" evidence="1">
    <location>
        <begin position="16"/>
        <end position="34"/>
    </location>
</feature>
<dbReference type="AlphaFoldDB" id="A0A2P2PAI4"/>
<sequence length="34" mass="3980">MVEICLLFFVGLWTAQQVSYFTNLNKEIVCVTLR</sequence>
<protein>
    <submittedName>
        <fullName evidence="2">Uncharacterized protein</fullName>
    </submittedName>
</protein>
<reference evidence="2" key="1">
    <citation type="submission" date="2018-02" db="EMBL/GenBank/DDBJ databases">
        <title>Rhizophora mucronata_Transcriptome.</title>
        <authorList>
            <person name="Meera S.P."/>
            <person name="Sreeshan A."/>
            <person name="Augustine A."/>
        </authorList>
    </citation>
    <scope>NUCLEOTIDE SEQUENCE</scope>
    <source>
        <tissue evidence="2">Leaf</tissue>
    </source>
</reference>